<keyword evidence="4" id="KW-1185">Reference proteome</keyword>
<keyword evidence="2" id="KW-0472">Membrane</keyword>
<dbReference type="Proteomes" id="UP001329825">
    <property type="component" value="Chromosome 10"/>
</dbReference>
<feature type="compositionally biased region" description="Low complexity" evidence="1">
    <location>
        <begin position="21"/>
        <end position="42"/>
    </location>
</feature>
<evidence type="ECO:0000313" key="3">
    <source>
        <dbReference type="EMBL" id="WRT70124.1"/>
    </source>
</evidence>
<keyword evidence="2" id="KW-1133">Transmembrane helix</keyword>
<feature type="region of interest" description="Disordered" evidence="1">
    <location>
        <begin position="1"/>
        <end position="43"/>
    </location>
</feature>
<dbReference type="GeneID" id="87959248"/>
<keyword evidence="2" id="KW-0812">Transmembrane</keyword>
<feature type="transmembrane region" description="Helical" evidence="2">
    <location>
        <begin position="128"/>
        <end position="149"/>
    </location>
</feature>
<name>A0ABZ1D9M9_9TREE</name>
<feature type="region of interest" description="Disordered" evidence="1">
    <location>
        <begin position="181"/>
        <end position="206"/>
    </location>
</feature>
<feature type="compositionally biased region" description="Basic and acidic residues" evidence="1">
    <location>
        <begin position="1"/>
        <end position="20"/>
    </location>
</feature>
<accession>A0ABZ1D9M9</accession>
<organism evidence="3 4">
    <name type="scientific">Kwoniella shivajii</name>
    <dbReference type="NCBI Taxonomy" id="564305"/>
    <lineage>
        <taxon>Eukaryota</taxon>
        <taxon>Fungi</taxon>
        <taxon>Dikarya</taxon>
        <taxon>Basidiomycota</taxon>
        <taxon>Agaricomycotina</taxon>
        <taxon>Tremellomycetes</taxon>
        <taxon>Tremellales</taxon>
        <taxon>Cryptococcaceae</taxon>
        <taxon>Kwoniella</taxon>
    </lineage>
</organism>
<dbReference type="EMBL" id="CP141890">
    <property type="protein sequence ID" value="WRT70124.1"/>
    <property type="molecule type" value="Genomic_DNA"/>
</dbReference>
<evidence type="ECO:0000256" key="2">
    <source>
        <dbReference type="SAM" id="Phobius"/>
    </source>
</evidence>
<sequence>MPPDSKRSRDGTKSDTEKSSSGKLSSSRSSSSGSSPSRSSKSLGHDNFLKSHAGYLRSPIISLSITLSLSPLTSSLIFTLIFITLHLFLPLFLVPHVSAFITLFIPIQNTINAILLEKKGKKSDSPQWALYWIIYCLLGWMRGYVGLWAPNTRGIYEIARSGILVVVGGPWFGREGLRPDLRIPSKKLSSGNKKASEREEHRRQKR</sequence>
<feature type="transmembrane region" description="Helical" evidence="2">
    <location>
        <begin position="60"/>
        <end position="81"/>
    </location>
</feature>
<dbReference type="RefSeq" id="XP_062794863.1">
    <property type="nucleotide sequence ID" value="XM_062938812.1"/>
</dbReference>
<evidence type="ECO:0000256" key="1">
    <source>
        <dbReference type="SAM" id="MobiDB-lite"/>
    </source>
</evidence>
<feature type="compositionally biased region" description="Basic and acidic residues" evidence="1">
    <location>
        <begin position="194"/>
        <end position="206"/>
    </location>
</feature>
<proteinExistence type="predicted"/>
<gene>
    <name evidence="3" type="ORF">IL334_007118</name>
</gene>
<evidence type="ECO:0000313" key="4">
    <source>
        <dbReference type="Proteomes" id="UP001329825"/>
    </source>
</evidence>
<protein>
    <submittedName>
        <fullName evidence="3">Uncharacterized protein</fullName>
    </submittedName>
</protein>
<reference evidence="3 4" key="1">
    <citation type="submission" date="2024-01" db="EMBL/GenBank/DDBJ databases">
        <title>Comparative genomics of Cryptococcus and Kwoniella reveals pathogenesis evolution and contrasting modes of karyotype evolution via chromosome fusion or intercentromeric recombination.</title>
        <authorList>
            <person name="Coelho M.A."/>
            <person name="David-Palma M."/>
            <person name="Shea T."/>
            <person name="Bowers K."/>
            <person name="McGinley-Smith S."/>
            <person name="Mohammad A.W."/>
            <person name="Gnirke A."/>
            <person name="Yurkov A.M."/>
            <person name="Nowrousian M."/>
            <person name="Sun S."/>
            <person name="Cuomo C.A."/>
            <person name="Heitman J."/>
        </authorList>
    </citation>
    <scope>NUCLEOTIDE SEQUENCE [LARGE SCALE GENOMIC DNA]</scope>
    <source>
        <strain evidence="3">CBS 11374</strain>
    </source>
</reference>